<sequence length="218" mass="24391">MIIKIRPSILSVYSTCPRCLWLGHRTKWREPLNLQLYSVLAAKEENFLHGKNTTEVVPELGDGTFRWRGETIMSAPITGLDTPHEVFVGGSFDNVAQLVDGTVAVVDCKTTAGKTEGSINKYVLQLNAYAYAIENPADPDFVNRAHQDLKSGQGIGYFQKPTWSERKTVSRMGVKVFSFEGPFGGHEEDYSVSMKGVFQEGHKDFNALKNRCQWLVDV</sequence>
<organism evidence="1">
    <name type="scientific">marine metagenome</name>
    <dbReference type="NCBI Taxonomy" id="408172"/>
    <lineage>
        <taxon>unclassified sequences</taxon>
        <taxon>metagenomes</taxon>
        <taxon>ecological metagenomes</taxon>
    </lineage>
</organism>
<protein>
    <submittedName>
        <fullName evidence="1">Uncharacterized protein</fullName>
    </submittedName>
</protein>
<gene>
    <name evidence="1" type="ORF">METZ01_LOCUS473651</name>
</gene>
<dbReference type="AlphaFoldDB" id="A0A383BKY7"/>
<dbReference type="EMBL" id="UINC01201451">
    <property type="protein sequence ID" value="SVE20797.1"/>
    <property type="molecule type" value="Genomic_DNA"/>
</dbReference>
<reference evidence="1" key="1">
    <citation type="submission" date="2018-05" db="EMBL/GenBank/DDBJ databases">
        <authorList>
            <person name="Lanie J.A."/>
            <person name="Ng W.-L."/>
            <person name="Kazmierczak K.M."/>
            <person name="Andrzejewski T.M."/>
            <person name="Davidsen T.M."/>
            <person name="Wayne K.J."/>
            <person name="Tettelin H."/>
            <person name="Glass J.I."/>
            <person name="Rusch D."/>
            <person name="Podicherti R."/>
            <person name="Tsui H.-C.T."/>
            <person name="Winkler M.E."/>
        </authorList>
    </citation>
    <scope>NUCLEOTIDE SEQUENCE</scope>
</reference>
<evidence type="ECO:0000313" key="1">
    <source>
        <dbReference type="EMBL" id="SVE20797.1"/>
    </source>
</evidence>
<proteinExistence type="predicted"/>
<name>A0A383BKY7_9ZZZZ</name>
<accession>A0A383BKY7</accession>
<dbReference type="InterPro" id="IPR011604">
    <property type="entry name" value="PDDEXK-like_dom_sf"/>
</dbReference>
<dbReference type="Gene3D" id="3.90.320.10">
    <property type="match status" value="1"/>
</dbReference>
<feature type="non-terminal residue" evidence="1">
    <location>
        <position position="218"/>
    </location>
</feature>